<sequence>MEQYLEQRYAIKFCVRLNETTTETLGMIQEAFKEEAMFCAMVFMWHKRFKDGRGNVEDDCSGRPSSSRTDQNVERVRELLNNNCRLSTRSIADELGLSQTMVGWIVAENLMMQKVRAKSFVGGSEEMAHDCLPGNAPTVEC</sequence>
<proteinExistence type="predicted"/>
<dbReference type="PANTHER" id="PTHR46060">
    <property type="entry name" value="MARINER MOS1 TRANSPOSASE-LIKE PROTEIN"/>
    <property type="match status" value="1"/>
</dbReference>
<name>A0A087U9E6_STEMI</name>
<dbReference type="Gene3D" id="1.10.10.1450">
    <property type="match status" value="1"/>
</dbReference>
<dbReference type="OrthoDB" id="6433839at2759"/>
<protein>
    <recommendedName>
        <fullName evidence="3">Mos1 transposase HTH domain-containing protein</fullName>
    </recommendedName>
</protein>
<accession>A0A087U9E6</accession>
<dbReference type="STRING" id="407821.A0A087U9E6"/>
<evidence type="ECO:0000313" key="1">
    <source>
        <dbReference type="EMBL" id="KFM73985.1"/>
    </source>
</evidence>
<evidence type="ECO:0000313" key="2">
    <source>
        <dbReference type="Proteomes" id="UP000054359"/>
    </source>
</evidence>
<dbReference type="Proteomes" id="UP000054359">
    <property type="component" value="Unassembled WGS sequence"/>
</dbReference>
<dbReference type="OMA" id="NAPTVEC"/>
<dbReference type="InterPro" id="IPR052709">
    <property type="entry name" value="Transposase-MT_Hybrid"/>
</dbReference>
<dbReference type="EMBL" id="KK118845">
    <property type="protein sequence ID" value="KFM73985.1"/>
    <property type="molecule type" value="Genomic_DNA"/>
</dbReference>
<reference evidence="1 2" key="1">
    <citation type="submission" date="2013-11" db="EMBL/GenBank/DDBJ databases">
        <title>Genome sequencing of Stegodyphus mimosarum.</title>
        <authorList>
            <person name="Bechsgaard J."/>
        </authorList>
    </citation>
    <scope>NUCLEOTIDE SEQUENCE [LARGE SCALE GENOMIC DNA]</scope>
</reference>
<feature type="non-terminal residue" evidence="1">
    <location>
        <position position="141"/>
    </location>
</feature>
<dbReference type="PANTHER" id="PTHR46060:SF1">
    <property type="entry name" value="MARINER MOS1 TRANSPOSASE-LIKE PROTEIN"/>
    <property type="match status" value="1"/>
</dbReference>
<gene>
    <name evidence="1" type="ORF">X975_07966</name>
</gene>
<dbReference type="AlphaFoldDB" id="A0A087U9E6"/>
<organism evidence="1 2">
    <name type="scientific">Stegodyphus mimosarum</name>
    <name type="common">African social velvet spider</name>
    <dbReference type="NCBI Taxonomy" id="407821"/>
    <lineage>
        <taxon>Eukaryota</taxon>
        <taxon>Metazoa</taxon>
        <taxon>Ecdysozoa</taxon>
        <taxon>Arthropoda</taxon>
        <taxon>Chelicerata</taxon>
        <taxon>Arachnida</taxon>
        <taxon>Araneae</taxon>
        <taxon>Araneomorphae</taxon>
        <taxon>Entelegynae</taxon>
        <taxon>Eresoidea</taxon>
        <taxon>Eresidae</taxon>
        <taxon>Stegodyphus</taxon>
    </lineage>
</organism>
<evidence type="ECO:0008006" key="3">
    <source>
        <dbReference type="Google" id="ProtNLM"/>
    </source>
</evidence>
<keyword evidence="2" id="KW-1185">Reference proteome</keyword>